<evidence type="ECO:0000256" key="4">
    <source>
        <dbReference type="ARBA" id="ARBA00022692"/>
    </source>
</evidence>
<evidence type="ECO:0000313" key="8">
    <source>
        <dbReference type="EMBL" id="MDR8019495.1"/>
    </source>
</evidence>
<keyword evidence="4 7" id="KW-0812">Transmembrane</keyword>
<comment type="caution">
    <text evidence="8">The sequence shown here is derived from an EMBL/GenBank/DDBJ whole genome shotgun (WGS) entry which is preliminary data.</text>
</comment>
<keyword evidence="3" id="KW-1003">Cell membrane</keyword>
<accession>A0ABU2DT81</accession>
<feature type="transmembrane region" description="Helical" evidence="7">
    <location>
        <begin position="328"/>
        <end position="350"/>
    </location>
</feature>
<keyword evidence="5 7" id="KW-1133">Transmembrane helix</keyword>
<dbReference type="Proteomes" id="UP001251870">
    <property type="component" value="Unassembled WGS sequence"/>
</dbReference>
<dbReference type="PANTHER" id="PTHR30106">
    <property type="entry name" value="INNER MEMBRANE PROTEIN YEIH-RELATED"/>
    <property type="match status" value="1"/>
</dbReference>
<reference evidence="8 9" key="1">
    <citation type="submission" date="2023-09" db="EMBL/GenBank/DDBJ databases">
        <title>Description of three actinobacteria isolated from air of manufacturing shop in a pharmaceutical factory.</title>
        <authorList>
            <person name="Zhang D.-F."/>
        </authorList>
    </citation>
    <scope>NUCLEOTIDE SEQUENCE [LARGE SCALE GENOMIC DNA]</scope>
    <source>
        <strain evidence="8 9">LY-0111</strain>
    </source>
</reference>
<dbReference type="InterPro" id="IPR018383">
    <property type="entry name" value="UPF0324_pro"/>
</dbReference>
<name>A0ABU2DT81_9MICC</name>
<comment type="subcellular location">
    <subcellularLocation>
        <location evidence="1">Cell membrane</location>
        <topology evidence="1">Multi-pass membrane protein</topology>
    </subcellularLocation>
</comment>
<feature type="transmembrane region" description="Helical" evidence="7">
    <location>
        <begin position="168"/>
        <end position="189"/>
    </location>
</feature>
<feature type="transmembrane region" description="Helical" evidence="7">
    <location>
        <begin position="40"/>
        <end position="63"/>
    </location>
</feature>
<dbReference type="PANTHER" id="PTHR30106:SF2">
    <property type="entry name" value="UPF0324 INNER MEMBRANE PROTEIN YEIH"/>
    <property type="match status" value="1"/>
</dbReference>
<dbReference type="EMBL" id="JAVKGR010000008">
    <property type="protein sequence ID" value="MDR8019495.1"/>
    <property type="molecule type" value="Genomic_DNA"/>
</dbReference>
<evidence type="ECO:0000256" key="2">
    <source>
        <dbReference type="ARBA" id="ARBA00007977"/>
    </source>
</evidence>
<feature type="transmembrane region" description="Helical" evidence="7">
    <location>
        <begin position="201"/>
        <end position="227"/>
    </location>
</feature>
<dbReference type="Pfam" id="PF03601">
    <property type="entry name" value="Cons_hypoth698"/>
    <property type="match status" value="1"/>
</dbReference>
<evidence type="ECO:0000256" key="3">
    <source>
        <dbReference type="ARBA" id="ARBA00022475"/>
    </source>
</evidence>
<feature type="transmembrane region" description="Helical" evidence="7">
    <location>
        <begin position="128"/>
        <end position="148"/>
    </location>
</feature>
<organism evidence="8 9">
    <name type="scientific">Nesterenkonia aerolata</name>
    <dbReference type="NCBI Taxonomy" id="3074079"/>
    <lineage>
        <taxon>Bacteria</taxon>
        <taxon>Bacillati</taxon>
        <taxon>Actinomycetota</taxon>
        <taxon>Actinomycetes</taxon>
        <taxon>Micrococcales</taxon>
        <taxon>Micrococcaceae</taxon>
        <taxon>Nesterenkonia</taxon>
    </lineage>
</organism>
<gene>
    <name evidence="8" type="ORF">RIL96_07945</name>
</gene>
<feature type="transmembrane region" description="Helical" evidence="7">
    <location>
        <begin position="233"/>
        <end position="255"/>
    </location>
</feature>
<feature type="transmembrane region" description="Helical" evidence="7">
    <location>
        <begin position="16"/>
        <end position="34"/>
    </location>
</feature>
<feature type="transmembrane region" description="Helical" evidence="7">
    <location>
        <begin position="300"/>
        <end position="321"/>
    </location>
</feature>
<comment type="similarity">
    <text evidence="2">Belongs to the UPF0324 family.</text>
</comment>
<dbReference type="RefSeq" id="WP_310548485.1">
    <property type="nucleotide sequence ID" value="NZ_JAVKGR010000008.1"/>
</dbReference>
<evidence type="ECO:0000256" key="7">
    <source>
        <dbReference type="SAM" id="Phobius"/>
    </source>
</evidence>
<evidence type="ECO:0000313" key="9">
    <source>
        <dbReference type="Proteomes" id="UP001251870"/>
    </source>
</evidence>
<keyword evidence="6 7" id="KW-0472">Membrane</keyword>
<evidence type="ECO:0000256" key="5">
    <source>
        <dbReference type="ARBA" id="ARBA00022989"/>
    </source>
</evidence>
<feature type="transmembrane region" description="Helical" evidence="7">
    <location>
        <begin position="100"/>
        <end position="121"/>
    </location>
</feature>
<sequence length="351" mass="35010">MRGFDLRAFERERRRAMPGIVLAFVIGVGSYVLTDRYIPGISGILLAILIGAAVRTLGWVPQWAEAGLKRASKTLLRLGIVLFGLQLVLGDILALGWEVLAIVIVTVVTSFAGTLAAACVLRMRTGDAVMLATGTSICGASAVAGAAAALDRGDGRDRTGKELDSGAAAAVAVVTLWGTAAMLTLPYVAGPLGLDAHATGVWIGAGVHEVGQVVAAGGIAGATALSVAVTVKLARVVLLAPVVAGISLWSGRGASSSDKSSAGARPAVVPGFVLGFMAAVLFATVIGVPEAAAGYLETAATLLLTVAMAAVGTGVDVVGLVRRGGPALLAGLAGALVTVSVALGAVHLLLI</sequence>
<evidence type="ECO:0000256" key="6">
    <source>
        <dbReference type="ARBA" id="ARBA00023136"/>
    </source>
</evidence>
<evidence type="ECO:0000256" key="1">
    <source>
        <dbReference type="ARBA" id="ARBA00004651"/>
    </source>
</evidence>
<protein>
    <submittedName>
        <fullName evidence="8">Sulfate exporter family transporter</fullName>
    </submittedName>
</protein>
<feature type="transmembrane region" description="Helical" evidence="7">
    <location>
        <begin position="267"/>
        <end position="288"/>
    </location>
</feature>
<feature type="transmembrane region" description="Helical" evidence="7">
    <location>
        <begin position="75"/>
        <end position="94"/>
    </location>
</feature>
<keyword evidence="9" id="KW-1185">Reference proteome</keyword>
<proteinExistence type="inferred from homology"/>